<dbReference type="AlphaFoldDB" id="A0A6N6NQL4"/>
<dbReference type="CDD" id="cd00093">
    <property type="entry name" value="HTH_XRE"/>
    <property type="match status" value="1"/>
</dbReference>
<dbReference type="InterPro" id="IPR001387">
    <property type="entry name" value="Cro/C1-type_HTH"/>
</dbReference>
<dbReference type="Gene3D" id="1.10.260.40">
    <property type="entry name" value="lambda repressor-like DNA-binding domains"/>
    <property type="match status" value="1"/>
</dbReference>
<proteinExistence type="predicted"/>
<dbReference type="GO" id="GO:0003677">
    <property type="term" value="F:DNA binding"/>
    <property type="evidence" value="ECO:0007669"/>
    <property type="project" value="InterPro"/>
</dbReference>
<organism evidence="2 3">
    <name type="scientific">Ellagibacter isourolithinifaciens</name>
    <dbReference type="NCBI Taxonomy" id="2137581"/>
    <lineage>
        <taxon>Bacteria</taxon>
        <taxon>Bacillati</taxon>
        <taxon>Actinomycetota</taxon>
        <taxon>Coriobacteriia</taxon>
        <taxon>Eggerthellales</taxon>
        <taxon>Eggerthellaceae</taxon>
        <taxon>Ellagibacter</taxon>
    </lineage>
</organism>
<feature type="domain" description="HTH cro/C1-type" evidence="1">
    <location>
        <begin position="19"/>
        <end position="72"/>
    </location>
</feature>
<dbReference type="SUPFAM" id="SSF47413">
    <property type="entry name" value="lambda repressor-like DNA-binding domains"/>
    <property type="match status" value="1"/>
</dbReference>
<dbReference type="EMBL" id="WAJR01000001">
    <property type="protein sequence ID" value="KAB1642996.1"/>
    <property type="molecule type" value="Genomic_DNA"/>
</dbReference>
<sequence>MVFVTWTNAYTVKQVGTFLKKRRRERGYTQDEFAEMVGVSHATLSALENGKSVSTKTLELALQLLGLRLVVVPKNAEVSVTVPSQGAKHEI</sequence>
<dbReference type="InterPro" id="IPR010982">
    <property type="entry name" value="Lambda_DNA-bd_dom_sf"/>
</dbReference>
<name>A0A6N6NQL4_9ACTN</name>
<accession>A0A6N6NQL4</accession>
<dbReference type="Proteomes" id="UP000468668">
    <property type="component" value="Unassembled WGS sequence"/>
</dbReference>
<reference evidence="2 3" key="1">
    <citation type="submission" date="2019-09" db="EMBL/GenBank/DDBJ databases">
        <title>Whole genome shotgun sequencing (WGS) of Ellagibacter isourolithinifaciens DSM 104140(T) and Adlercreutzia muris DSM 29508(T).</title>
        <authorList>
            <person name="Stoll D.A."/>
            <person name="Danylec N."/>
            <person name="Huch M."/>
        </authorList>
    </citation>
    <scope>NUCLEOTIDE SEQUENCE [LARGE SCALE GENOMIC DNA]</scope>
    <source>
        <strain evidence="2 3">DSM 104140</strain>
    </source>
</reference>
<comment type="caution">
    <text evidence="2">The sequence shown here is derived from an EMBL/GenBank/DDBJ whole genome shotgun (WGS) entry which is preliminary data.</text>
</comment>
<dbReference type="SMART" id="SM00530">
    <property type="entry name" value="HTH_XRE"/>
    <property type="match status" value="1"/>
</dbReference>
<dbReference type="OrthoDB" id="1863057at2"/>
<evidence type="ECO:0000313" key="3">
    <source>
        <dbReference type="Proteomes" id="UP000468668"/>
    </source>
</evidence>
<gene>
    <name evidence="2" type="ORF">F8C90_01035</name>
</gene>
<keyword evidence="3" id="KW-1185">Reference proteome</keyword>
<evidence type="ECO:0000313" key="2">
    <source>
        <dbReference type="EMBL" id="KAB1642996.1"/>
    </source>
</evidence>
<evidence type="ECO:0000259" key="1">
    <source>
        <dbReference type="PROSITE" id="PS50943"/>
    </source>
</evidence>
<protein>
    <submittedName>
        <fullName evidence="2">Helix-turn-helix transcriptional regulator</fullName>
    </submittedName>
</protein>
<dbReference type="PROSITE" id="PS50943">
    <property type="entry name" value="HTH_CROC1"/>
    <property type="match status" value="1"/>
</dbReference>
<dbReference type="Pfam" id="PF01381">
    <property type="entry name" value="HTH_3"/>
    <property type="match status" value="1"/>
</dbReference>